<evidence type="ECO:0000313" key="2">
    <source>
        <dbReference type="EMBL" id="KAL1505071.1"/>
    </source>
</evidence>
<comment type="caution">
    <text evidence="2">The sequence shown here is derived from an EMBL/GenBank/DDBJ whole genome shotgun (WGS) entry which is preliminary data.</text>
</comment>
<name>A0AB34IRL5_PRYPA</name>
<evidence type="ECO:0000313" key="3">
    <source>
        <dbReference type="Proteomes" id="UP001515480"/>
    </source>
</evidence>
<organism evidence="2 3">
    <name type="scientific">Prymnesium parvum</name>
    <name type="common">Toxic golden alga</name>
    <dbReference type="NCBI Taxonomy" id="97485"/>
    <lineage>
        <taxon>Eukaryota</taxon>
        <taxon>Haptista</taxon>
        <taxon>Haptophyta</taxon>
        <taxon>Prymnesiophyceae</taxon>
        <taxon>Prymnesiales</taxon>
        <taxon>Prymnesiaceae</taxon>
        <taxon>Prymnesium</taxon>
    </lineage>
</organism>
<keyword evidence="1" id="KW-0472">Membrane</keyword>
<reference evidence="2 3" key="1">
    <citation type="journal article" date="2024" name="Science">
        <title>Giant polyketide synthase enzymes in the biosynthesis of giant marine polyether toxins.</title>
        <authorList>
            <person name="Fallon T.R."/>
            <person name="Shende V.V."/>
            <person name="Wierzbicki I.H."/>
            <person name="Pendleton A.L."/>
            <person name="Watervoot N.F."/>
            <person name="Auber R.P."/>
            <person name="Gonzalez D.J."/>
            <person name="Wisecaver J.H."/>
            <person name="Moore B.S."/>
        </authorList>
    </citation>
    <scope>NUCLEOTIDE SEQUENCE [LARGE SCALE GENOMIC DNA]</scope>
    <source>
        <strain evidence="2 3">12B1</strain>
    </source>
</reference>
<dbReference type="Proteomes" id="UP001515480">
    <property type="component" value="Unassembled WGS sequence"/>
</dbReference>
<dbReference type="GO" id="GO:0003779">
    <property type="term" value="F:actin binding"/>
    <property type="evidence" value="ECO:0007669"/>
    <property type="project" value="InterPro"/>
</dbReference>
<accession>A0AB34IRL5</accession>
<feature type="transmembrane region" description="Helical" evidence="1">
    <location>
        <begin position="179"/>
        <end position="199"/>
    </location>
</feature>
<feature type="transmembrane region" description="Helical" evidence="1">
    <location>
        <begin position="125"/>
        <end position="143"/>
    </location>
</feature>
<keyword evidence="1" id="KW-0812">Transmembrane</keyword>
<evidence type="ECO:0000256" key="1">
    <source>
        <dbReference type="SAM" id="Phobius"/>
    </source>
</evidence>
<feature type="transmembrane region" description="Helical" evidence="1">
    <location>
        <begin position="84"/>
        <end position="104"/>
    </location>
</feature>
<dbReference type="EMBL" id="JBGBPQ010000019">
    <property type="protein sequence ID" value="KAL1505071.1"/>
    <property type="molecule type" value="Genomic_DNA"/>
</dbReference>
<gene>
    <name evidence="2" type="ORF">AB1Y20_008831</name>
</gene>
<keyword evidence="3" id="KW-1185">Reference proteome</keyword>
<dbReference type="PROSITE" id="PS00414">
    <property type="entry name" value="PROFILIN"/>
    <property type="match status" value="1"/>
</dbReference>
<evidence type="ECO:0008006" key="4">
    <source>
        <dbReference type="Google" id="ProtNLM"/>
    </source>
</evidence>
<keyword evidence="1" id="KW-1133">Transmembrane helix</keyword>
<feature type="transmembrane region" description="Helical" evidence="1">
    <location>
        <begin position="205"/>
        <end position="227"/>
    </location>
</feature>
<dbReference type="AlphaFoldDB" id="A0AB34IRL5"/>
<dbReference type="InterPro" id="IPR027310">
    <property type="entry name" value="Profilin_CS"/>
</dbReference>
<protein>
    <recommendedName>
        <fullName evidence="4">EF-hand domain-containing protein</fullName>
    </recommendedName>
</protein>
<proteinExistence type="predicted"/>
<sequence>MSGWQAIAEKVVVRAKGELNRKVHVDTSVSDWDEGKIRSATPHQRSLLYRLVRIDEDGGGTVDAAEVKSLEEDINSICEGLNNYWTAVGVVSALIMSITVPYCLEGPGIGDFILDDNISDHARQILAFFFCGLMYFASILQLMSIATSVHLYIHLTILMVDAEDKLWFMINNNIVIPQFFLVTGLMCFLVALPLGIFIVYGQSTGIVACGGLVLVVLYFIFFSIRYTKKSYNYLDRKILRLSNGSLSKQAPLESSNT</sequence>